<dbReference type="EMBL" id="UINC01007140">
    <property type="protein sequence ID" value="SVA31640.1"/>
    <property type="molecule type" value="Genomic_DNA"/>
</dbReference>
<dbReference type="SUPFAM" id="SSF64518">
    <property type="entry name" value="Phase 1 flagellin"/>
    <property type="match status" value="1"/>
</dbReference>
<dbReference type="GO" id="GO:0009288">
    <property type="term" value="C:bacterial-type flagellum"/>
    <property type="evidence" value="ECO:0007669"/>
    <property type="project" value="InterPro"/>
</dbReference>
<feature type="domain" description="Flagellin N-terminal" evidence="2">
    <location>
        <begin position="49"/>
        <end position="149"/>
    </location>
</feature>
<proteinExistence type="predicted"/>
<protein>
    <recommendedName>
        <fullName evidence="2">Flagellin N-terminal domain-containing protein</fullName>
    </recommendedName>
</protein>
<reference evidence="3" key="1">
    <citation type="submission" date="2018-05" db="EMBL/GenBank/DDBJ databases">
        <authorList>
            <person name="Lanie J.A."/>
            <person name="Ng W.-L."/>
            <person name="Kazmierczak K.M."/>
            <person name="Andrzejewski T.M."/>
            <person name="Davidsen T.M."/>
            <person name="Wayne K.J."/>
            <person name="Tettelin H."/>
            <person name="Glass J.I."/>
            <person name="Rusch D."/>
            <person name="Podicherti R."/>
            <person name="Tsui H.-C.T."/>
            <person name="Winkler M.E."/>
        </authorList>
    </citation>
    <scope>NUCLEOTIDE SEQUENCE</scope>
</reference>
<dbReference type="AlphaFoldDB" id="A0A381UU73"/>
<organism evidence="3">
    <name type="scientific">marine metagenome</name>
    <dbReference type="NCBI Taxonomy" id="408172"/>
    <lineage>
        <taxon>unclassified sequences</taxon>
        <taxon>metagenomes</taxon>
        <taxon>ecological metagenomes</taxon>
    </lineage>
</organism>
<feature type="coiled-coil region" evidence="1">
    <location>
        <begin position="58"/>
        <end position="85"/>
    </location>
</feature>
<keyword evidence="1" id="KW-0175">Coiled coil</keyword>
<dbReference type="InterPro" id="IPR001029">
    <property type="entry name" value="Flagellin_N"/>
</dbReference>
<dbReference type="PANTHER" id="PTHR42792:SF2">
    <property type="entry name" value="FLAGELLIN"/>
    <property type="match status" value="1"/>
</dbReference>
<sequence length="486" mass="53623">MPINIQTNIGPTMRSLSEQGTFRNSMYQQQEQKKKEKQKVTVRPTLVKDDVAAHFVKNEEFRLQSAGLQNEISHLEEEISIVQTAAGALERVEDLLIQMKELLVIVTNETEYNAAIRKADQDELVHLINRINKVADETSYGHQSLLDGSHGVRGVASGEHLEFVGMNTDSKTSPLNGYEVVVTEAATRSELQGLRPFTQDMVDNEEQLIFEEGGISYRFTTQRGESVSDTFNRLASWISDCDIPLEIVRNADEILHFKHLQYGSAYGFGASSLTPGLLSLESQEITLASSGLDVKGMINGMPCLGHGQYLSAPDEADDISGLTVRYTGNEAPIDKMAGTVSVAQSGFQFQIGHPAPHVEQLSLGSIHTSFLGADTKNVSGFNSLQEIDIKNGQRVKDSICVLEKSLKEVSDVRARVEMFCDNQFKSSMQNLQNEYNKIIVTEQNLENSAEARAFAEQTGNIIAKNSGRSSIAQAHQNPEIVLTLLK</sequence>
<name>A0A381UU73_9ZZZZ</name>
<dbReference type="GO" id="GO:0005198">
    <property type="term" value="F:structural molecule activity"/>
    <property type="evidence" value="ECO:0007669"/>
    <property type="project" value="InterPro"/>
</dbReference>
<accession>A0A381UU73</accession>
<gene>
    <name evidence="3" type="ORF">METZ01_LOCUS84494</name>
</gene>
<dbReference type="Pfam" id="PF00669">
    <property type="entry name" value="Flagellin_N"/>
    <property type="match status" value="1"/>
</dbReference>
<dbReference type="InterPro" id="IPR001492">
    <property type="entry name" value="Flagellin"/>
</dbReference>
<dbReference type="PRINTS" id="PR00207">
    <property type="entry name" value="FLAGELLIN"/>
</dbReference>
<evidence type="ECO:0000313" key="3">
    <source>
        <dbReference type="EMBL" id="SVA31640.1"/>
    </source>
</evidence>
<dbReference type="PANTHER" id="PTHR42792">
    <property type="entry name" value="FLAGELLIN"/>
    <property type="match status" value="1"/>
</dbReference>
<dbReference type="Gene3D" id="1.20.1330.10">
    <property type="entry name" value="f41 fragment of flagellin, N-terminal domain"/>
    <property type="match status" value="2"/>
</dbReference>
<evidence type="ECO:0000256" key="1">
    <source>
        <dbReference type="SAM" id="Coils"/>
    </source>
</evidence>
<evidence type="ECO:0000259" key="2">
    <source>
        <dbReference type="Pfam" id="PF00669"/>
    </source>
</evidence>